<keyword evidence="2" id="KW-1185">Reference proteome</keyword>
<dbReference type="AlphaFoldDB" id="A0A9D4IKS6"/>
<reference evidence="1" key="2">
    <citation type="submission" date="2020-11" db="EMBL/GenBank/DDBJ databases">
        <authorList>
            <person name="McCartney M.A."/>
            <person name="Auch B."/>
            <person name="Kono T."/>
            <person name="Mallez S."/>
            <person name="Becker A."/>
            <person name="Gohl D.M."/>
            <person name="Silverstein K.A.T."/>
            <person name="Koren S."/>
            <person name="Bechman K.B."/>
            <person name="Herman A."/>
            <person name="Abrahante J.E."/>
            <person name="Garbe J."/>
        </authorList>
    </citation>
    <scope>NUCLEOTIDE SEQUENCE</scope>
    <source>
        <strain evidence="1">Duluth1</strain>
        <tissue evidence="1">Whole animal</tissue>
    </source>
</reference>
<organism evidence="1 2">
    <name type="scientific">Dreissena polymorpha</name>
    <name type="common">Zebra mussel</name>
    <name type="synonym">Mytilus polymorpha</name>
    <dbReference type="NCBI Taxonomy" id="45954"/>
    <lineage>
        <taxon>Eukaryota</taxon>
        <taxon>Metazoa</taxon>
        <taxon>Spiralia</taxon>
        <taxon>Lophotrochozoa</taxon>
        <taxon>Mollusca</taxon>
        <taxon>Bivalvia</taxon>
        <taxon>Autobranchia</taxon>
        <taxon>Heteroconchia</taxon>
        <taxon>Euheterodonta</taxon>
        <taxon>Imparidentia</taxon>
        <taxon>Neoheterodontei</taxon>
        <taxon>Myida</taxon>
        <taxon>Dreissenoidea</taxon>
        <taxon>Dreissenidae</taxon>
        <taxon>Dreissena</taxon>
    </lineage>
</organism>
<protein>
    <submittedName>
        <fullName evidence="1">Uncharacterized protein</fullName>
    </submittedName>
</protein>
<evidence type="ECO:0000313" key="2">
    <source>
        <dbReference type="Proteomes" id="UP000828390"/>
    </source>
</evidence>
<evidence type="ECO:0000313" key="1">
    <source>
        <dbReference type="EMBL" id="KAH3775218.1"/>
    </source>
</evidence>
<gene>
    <name evidence="1" type="ORF">DPMN_176617</name>
</gene>
<dbReference type="Proteomes" id="UP000828390">
    <property type="component" value="Unassembled WGS sequence"/>
</dbReference>
<reference evidence="1" key="1">
    <citation type="journal article" date="2019" name="bioRxiv">
        <title>The Genome of the Zebra Mussel, Dreissena polymorpha: A Resource for Invasive Species Research.</title>
        <authorList>
            <person name="McCartney M.A."/>
            <person name="Auch B."/>
            <person name="Kono T."/>
            <person name="Mallez S."/>
            <person name="Zhang Y."/>
            <person name="Obille A."/>
            <person name="Becker A."/>
            <person name="Abrahante J.E."/>
            <person name="Garbe J."/>
            <person name="Badalamenti J.P."/>
            <person name="Herman A."/>
            <person name="Mangelson H."/>
            <person name="Liachko I."/>
            <person name="Sullivan S."/>
            <person name="Sone E.D."/>
            <person name="Koren S."/>
            <person name="Silverstein K.A.T."/>
            <person name="Beckman K.B."/>
            <person name="Gohl D.M."/>
        </authorList>
    </citation>
    <scope>NUCLEOTIDE SEQUENCE</scope>
    <source>
        <strain evidence="1">Duluth1</strain>
        <tissue evidence="1">Whole animal</tissue>
    </source>
</reference>
<accession>A0A9D4IKS6</accession>
<comment type="caution">
    <text evidence="1">The sequence shown here is derived from an EMBL/GenBank/DDBJ whole genome shotgun (WGS) entry which is preliminary data.</text>
</comment>
<proteinExistence type="predicted"/>
<sequence length="51" mass="5898">MAQLHDYVCAFDKKHIAKQYPLHGGFWCNICKCNHSIVRMALATSTTFIRK</sequence>
<name>A0A9D4IKS6_DREPO</name>
<dbReference type="EMBL" id="JAIWYP010000009">
    <property type="protein sequence ID" value="KAH3775218.1"/>
    <property type="molecule type" value="Genomic_DNA"/>
</dbReference>